<feature type="transmembrane region" description="Helical" evidence="7">
    <location>
        <begin position="125"/>
        <end position="147"/>
    </location>
</feature>
<evidence type="ECO:0000256" key="7">
    <source>
        <dbReference type="SAM" id="Phobius"/>
    </source>
</evidence>
<feature type="transmembrane region" description="Helical" evidence="7">
    <location>
        <begin position="154"/>
        <end position="174"/>
    </location>
</feature>
<evidence type="ECO:0000256" key="1">
    <source>
        <dbReference type="ARBA" id="ARBA00004651"/>
    </source>
</evidence>
<feature type="transmembrane region" description="Helical" evidence="7">
    <location>
        <begin position="55"/>
        <end position="78"/>
    </location>
</feature>
<evidence type="ECO:0000256" key="5">
    <source>
        <dbReference type="ARBA" id="ARBA00022989"/>
    </source>
</evidence>
<dbReference type="InterPro" id="IPR050833">
    <property type="entry name" value="Poly_Biosynth_Transport"/>
</dbReference>
<organism evidence="8 9">
    <name type="scientific">Paenirhodobacter huangdaonensis</name>
    <dbReference type="NCBI Taxonomy" id="2501515"/>
    <lineage>
        <taxon>Bacteria</taxon>
        <taxon>Pseudomonadati</taxon>
        <taxon>Pseudomonadota</taxon>
        <taxon>Alphaproteobacteria</taxon>
        <taxon>Rhodobacterales</taxon>
        <taxon>Rhodobacter group</taxon>
        <taxon>Paenirhodobacter</taxon>
    </lineage>
</organism>
<dbReference type="Proteomes" id="UP000288071">
    <property type="component" value="Unassembled WGS sequence"/>
</dbReference>
<feature type="transmembrane region" description="Helical" evidence="7">
    <location>
        <begin position="426"/>
        <end position="446"/>
    </location>
</feature>
<proteinExistence type="inferred from homology"/>
<keyword evidence="5 7" id="KW-1133">Transmembrane helix</keyword>
<feature type="transmembrane region" description="Helical" evidence="7">
    <location>
        <begin position="341"/>
        <end position="358"/>
    </location>
</feature>
<sequence>MSFQRGSGRGRSRAVSGLAQRAAHGAAWVALGNVVKALVQFIPIAALTRIIAPDAFGVFTIVMVVIYVAELISFGGVGPSIVQHRVLKPVTVGAAIWIAAGVSVIVAVVIIASRGAFADFMHMPGLAAPLLFVALGFPVNGLSVVGARLLQRDINVRLLTLIDIGSYIVGYYLVGIPMAWLGYGIWSLVAAFLTQSVLRAASLAFSVRRELTLITDRPSLIEMARSSLPLMSANLLLELQFNLDRLIVGRVLGASPVGFYGRASDLIVRGNRLFDQILTRVFFPAFSRKQDDKERLRELLPLISAAMLLLMAPFSLFMFGFAPEIIRIAFGPGWSQAETPFALLSLMLTFTVIARLQMMLIQGMGLYGLALWIELGAAVVVFTGAMLGSRQGLAGVAVAMLVAFLSKAVVTQVVTARLLQIPMRALAKALAQALPMIVIAAVALWGAEQLAALFAPPVARVAVGLAVFLAICVAVALPTRGATLLPLMTLKRIVRG</sequence>
<dbReference type="GO" id="GO:0005886">
    <property type="term" value="C:plasma membrane"/>
    <property type="evidence" value="ECO:0007669"/>
    <property type="project" value="UniProtKB-SubCell"/>
</dbReference>
<keyword evidence="9" id="KW-1185">Reference proteome</keyword>
<feature type="transmembrane region" description="Helical" evidence="7">
    <location>
        <begin position="393"/>
        <end position="414"/>
    </location>
</feature>
<dbReference type="Pfam" id="PF13440">
    <property type="entry name" value="Polysacc_synt_3"/>
    <property type="match status" value="1"/>
</dbReference>
<dbReference type="AlphaFoldDB" id="A0A443LF68"/>
<comment type="subcellular location">
    <subcellularLocation>
        <location evidence="1">Cell membrane</location>
        <topology evidence="1">Multi-pass membrane protein</topology>
    </subcellularLocation>
</comment>
<dbReference type="PANTHER" id="PTHR30250:SF10">
    <property type="entry name" value="LIPOPOLYSACCHARIDE BIOSYNTHESIS PROTEIN WZXC"/>
    <property type="match status" value="1"/>
</dbReference>
<evidence type="ECO:0008006" key="10">
    <source>
        <dbReference type="Google" id="ProtNLM"/>
    </source>
</evidence>
<keyword evidence="3" id="KW-1003">Cell membrane</keyword>
<evidence type="ECO:0000256" key="4">
    <source>
        <dbReference type="ARBA" id="ARBA00022692"/>
    </source>
</evidence>
<feature type="transmembrane region" description="Helical" evidence="7">
    <location>
        <begin position="21"/>
        <end position="43"/>
    </location>
</feature>
<dbReference type="EMBL" id="SAVA01000018">
    <property type="protein sequence ID" value="RWR47715.1"/>
    <property type="molecule type" value="Genomic_DNA"/>
</dbReference>
<reference evidence="8 9" key="1">
    <citation type="submission" date="2019-01" db="EMBL/GenBank/DDBJ databases">
        <title>Sinorhodobacter populi sp. nov. isolated from the symptomatic bark tissue of Populus euramericana canker.</title>
        <authorList>
            <person name="Xu G."/>
        </authorList>
    </citation>
    <scope>NUCLEOTIDE SEQUENCE [LARGE SCALE GENOMIC DNA]</scope>
    <source>
        <strain evidence="8 9">CGMCC 1.12963</strain>
    </source>
</reference>
<feature type="transmembrane region" description="Helical" evidence="7">
    <location>
        <begin position="365"/>
        <end position="387"/>
    </location>
</feature>
<comment type="similarity">
    <text evidence="2">Belongs to the polysaccharide synthase family.</text>
</comment>
<dbReference type="PANTHER" id="PTHR30250">
    <property type="entry name" value="PST FAMILY PREDICTED COLANIC ACID TRANSPORTER"/>
    <property type="match status" value="1"/>
</dbReference>
<gene>
    <name evidence="8" type="ORF">EOW66_19175</name>
</gene>
<name>A0A443LF68_9RHOB</name>
<feature type="transmembrane region" description="Helical" evidence="7">
    <location>
        <begin position="458"/>
        <end position="478"/>
    </location>
</feature>
<feature type="transmembrane region" description="Helical" evidence="7">
    <location>
        <begin position="299"/>
        <end position="321"/>
    </location>
</feature>
<feature type="transmembrane region" description="Helical" evidence="7">
    <location>
        <begin position="90"/>
        <end position="113"/>
    </location>
</feature>
<keyword evidence="6 7" id="KW-0472">Membrane</keyword>
<evidence type="ECO:0000256" key="2">
    <source>
        <dbReference type="ARBA" id="ARBA00007430"/>
    </source>
</evidence>
<accession>A0A443LF68</accession>
<comment type="caution">
    <text evidence="8">The sequence shown here is derived from an EMBL/GenBank/DDBJ whole genome shotgun (WGS) entry which is preliminary data.</text>
</comment>
<evidence type="ECO:0000256" key="3">
    <source>
        <dbReference type="ARBA" id="ARBA00022475"/>
    </source>
</evidence>
<protein>
    <recommendedName>
        <fullName evidence="10">Lipopolysaccharide biosynthesis protein</fullName>
    </recommendedName>
</protein>
<evidence type="ECO:0000256" key="6">
    <source>
        <dbReference type="ARBA" id="ARBA00023136"/>
    </source>
</evidence>
<keyword evidence="4 7" id="KW-0812">Transmembrane</keyword>
<feature type="transmembrane region" description="Helical" evidence="7">
    <location>
        <begin position="180"/>
        <end position="201"/>
    </location>
</feature>
<evidence type="ECO:0000313" key="9">
    <source>
        <dbReference type="Proteomes" id="UP000288071"/>
    </source>
</evidence>
<evidence type="ECO:0000313" key="8">
    <source>
        <dbReference type="EMBL" id="RWR47715.1"/>
    </source>
</evidence>
<reference evidence="9" key="2">
    <citation type="submission" date="2019-01" db="EMBL/GenBank/DDBJ databases">
        <title>Sinorhodobacter populi sp. nov. isolated from the symptomatic bark tissue of Populus euramericana canker.</title>
        <authorList>
            <person name="Li Y."/>
        </authorList>
    </citation>
    <scope>NUCLEOTIDE SEQUENCE [LARGE SCALE GENOMIC DNA]</scope>
    <source>
        <strain evidence="9">CGMCC 1.12963</strain>
    </source>
</reference>